<dbReference type="PANTHER" id="PTHR46332:SF5">
    <property type="entry name" value="ASPARTATE BETA-HYDROXYLASE DOMAIN CONTAINING 2"/>
    <property type="match status" value="1"/>
</dbReference>
<evidence type="ECO:0000259" key="5">
    <source>
        <dbReference type="Pfam" id="PF05118"/>
    </source>
</evidence>
<keyword evidence="3" id="KW-0560">Oxidoreductase</keyword>
<dbReference type="InterPro" id="IPR051821">
    <property type="entry name" value="Asp/Asn_beta-hydroxylase"/>
</dbReference>
<proteinExistence type="inferred from homology"/>
<evidence type="ECO:0000313" key="6">
    <source>
        <dbReference type="EMBL" id="MVA56328.1"/>
    </source>
</evidence>
<comment type="caution">
    <text evidence="6">The sequence shown here is derived from an EMBL/GenBank/DDBJ whole genome shotgun (WGS) entry which is preliminary data.</text>
</comment>
<accession>A0A7K1RE99</accession>
<dbReference type="Gene3D" id="2.60.120.330">
    <property type="entry name" value="B-lactam Antibiotic, Isopenicillin N Synthase, Chain"/>
    <property type="match status" value="1"/>
</dbReference>
<organism evidence="6 7">
    <name type="scientific">Agrobacterium vitis</name>
    <name type="common">Rhizobium vitis</name>
    <dbReference type="NCBI Taxonomy" id="373"/>
    <lineage>
        <taxon>Bacteria</taxon>
        <taxon>Pseudomonadati</taxon>
        <taxon>Pseudomonadota</taxon>
        <taxon>Alphaproteobacteria</taxon>
        <taxon>Hyphomicrobiales</taxon>
        <taxon>Rhizobiaceae</taxon>
        <taxon>Rhizobium/Agrobacterium group</taxon>
        <taxon>Agrobacterium</taxon>
    </lineage>
</organism>
<dbReference type="InterPro" id="IPR027443">
    <property type="entry name" value="IPNS-like_sf"/>
</dbReference>
<dbReference type="EMBL" id="WPHU01000003">
    <property type="protein sequence ID" value="MVA56328.1"/>
    <property type="molecule type" value="Genomic_DNA"/>
</dbReference>
<dbReference type="Proteomes" id="UP000440716">
    <property type="component" value="Unassembled WGS sequence"/>
</dbReference>
<dbReference type="SUPFAM" id="SSF51197">
    <property type="entry name" value="Clavaminate synthase-like"/>
    <property type="match status" value="1"/>
</dbReference>
<name>A0A7K1RE99_AGRVI</name>
<feature type="region of interest" description="Disordered" evidence="4">
    <location>
        <begin position="1"/>
        <end position="25"/>
    </location>
</feature>
<feature type="compositionally biased region" description="Polar residues" evidence="4">
    <location>
        <begin position="1"/>
        <end position="11"/>
    </location>
</feature>
<reference evidence="6 7" key="1">
    <citation type="submission" date="2019-12" db="EMBL/GenBank/DDBJ databases">
        <title>Whole-genome sequencing of Allorhizobium vitis.</title>
        <authorList>
            <person name="Gan H.M."/>
            <person name="Szegedi E."/>
            <person name="Burr T."/>
            <person name="Savka M.A."/>
        </authorList>
    </citation>
    <scope>NUCLEOTIDE SEQUENCE [LARGE SCALE GENOMIC DNA]</scope>
    <source>
        <strain evidence="6 7">CG415</strain>
    </source>
</reference>
<dbReference type="GO" id="GO:0016020">
    <property type="term" value="C:membrane"/>
    <property type="evidence" value="ECO:0007669"/>
    <property type="project" value="TreeGrafter"/>
</dbReference>
<feature type="domain" description="Aspartyl/asparaginy/proline hydroxylase" evidence="5">
    <location>
        <begin position="71"/>
        <end position="227"/>
    </location>
</feature>
<dbReference type="PANTHER" id="PTHR46332">
    <property type="entry name" value="ASPARTATE BETA-HYDROXYLASE DOMAIN-CONTAINING PROTEIN 2"/>
    <property type="match status" value="1"/>
</dbReference>
<comment type="similarity">
    <text evidence="1">Belongs to the aspartyl/asparaginyl beta-hydroxylase family.</text>
</comment>
<evidence type="ECO:0000256" key="3">
    <source>
        <dbReference type="ARBA" id="ARBA00023002"/>
    </source>
</evidence>
<dbReference type="Pfam" id="PF05118">
    <property type="entry name" value="Asp_Arg_Hydrox"/>
    <property type="match status" value="1"/>
</dbReference>
<evidence type="ECO:0000256" key="2">
    <source>
        <dbReference type="ARBA" id="ARBA00022964"/>
    </source>
</evidence>
<sequence length="276" mass="31515">MDMPASQSSTASDKEQTFGTSGIAPMDRPSRITRFFMGIVAWAEKLNYKYAKLGNPPVYDNATFPWVAEVEKAYPAIRAELDKILLRQSELPSFQDISTDVKTISSDNRWKTFFLLGFGVKSEANIKACPDTWKAMQAIPGLTTVMFSIFEPGKHLPAHRGPYNGVLRLHLGMIVPEPRDQIAIRVKDQICHWEEGKVLIFDDAYEHEAWNHTDKTRVVLFVDFAKPLKFPARLVNWALMNMAIFTPFIREGLDNHNEWEKKFYAEAEKLRNSTAS</sequence>
<dbReference type="RefSeq" id="WP_156590984.1">
    <property type="nucleotide sequence ID" value="NZ_WPHU01000003.1"/>
</dbReference>
<keyword evidence="2" id="KW-0223">Dioxygenase</keyword>
<protein>
    <submittedName>
        <fullName evidence="6">Aspartyl/asparaginyl beta-hydroxylase domain-containing protein</fullName>
    </submittedName>
</protein>
<dbReference type="GO" id="GO:0051213">
    <property type="term" value="F:dioxygenase activity"/>
    <property type="evidence" value="ECO:0007669"/>
    <property type="project" value="UniProtKB-KW"/>
</dbReference>
<dbReference type="InterPro" id="IPR007803">
    <property type="entry name" value="Asp/Arg/Pro-Hydrxlase"/>
</dbReference>
<evidence type="ECO:0000256" key="1">
    <source>
        <dbReference type="ARBA" id="ARBA00007730"/>
    </source>
</evidence>
<evidence type="ECO:0000256" key="4">
    <source>
        <dbReference type="SAM" id="MobiDB-lite"/>
    </source>
</evidence>
<evidence type="ECO:0000313" key="7">
    <source>
        <dbReference type="Proteomes" id="UP000440716"/>
    </source>
</evidence>
<gene>
    <name evidence="6" type="ORF">GOZ88_09405</name>
</gene>
<dbReference type="AlphaFoldDB" id="A0A7K1RE99"/>